<comment type="caution">
    <text evidence="1">The sequence shown here is derived from an EMBL/GenBank/DDBJ whole genome shotgun (WGS) entry which is preliminary data.</text>
</comment>
<gene>
    <name evidence="1" type="ORF">PCOR1329_LOCUS22247</name>
</gene>
<feature type="non-terminal residue" evidence="1">
    <location>
        <position position="307"/>
    </location>
</feature>
<accession>A0ABN9RQY1</accession>
<feature type="non-terminal residue" evidence="1">
    <location>
        <position position="1"/>
    </location>
</feature>
<sequence>AVANEAMAAALHCRARASGQDGPAEPVASSGKVNLQKITVKAALEAAKEKPTQRVKELGTNKIKLLAKADGLAEKNPHQAQATVQVKADAEGMFERASKYIKDSHIANLSEIISDLERATTTSEVTELRQRMTSQQKLLNKDDVATFSNYCRTFNQTAGALGRQETAHNCAGSIFECKGGLRPALLTIADSNAFKPLEDAPIVKKGLKAVQTLLKTGTSSALQPPDGGKLIMKRLTTQIAAVVGKDLLSQRMPPRADWANNVFKREVIGAGSVDLNADWNAFGMMATYVVFSGNVVFCGFPTEKIDG</sequence>
<keyword evidence="2" id="KW-1185">Reference proteome</keyword>
<reference evidence="1" key="1">
    <citation type="submission" date="2023-10" db="EMBL/GenBank/DDBJ databases">
        <authorList>
            <person name="Chen Y."/>
            <person name="Shah S."/>
            <person name="Dougan E. K."/>
            <person name="Thang M."/>
            <person name="Chan C."/>
        </authorList>
    </citation>
    <scope>NUCLEOTIDE SEQUENCE [LARGE SCALE GENOMIC DNA]</scope>
</reference>
<protein>
    <submittedName>
        <fullName evidence="1">Uncharacterized protein</fullName>
    </submittedName>
</protein>
<organism evidence="1 2">
    <name type="scientific">Prorocentrum cordatum</name>
    <dbReference type="NCBI Taxonomy" id="2364126"/>
    <lineage>
        <taxon>Eukaryota</taxon>
        <taxon>Sar</taxon>
        <taxon>Alveolata</taxon>
        <taxon>Dinophyceae</taxon>
        <taxon>Prorocentrales</taxon>
        <taxon>Prorocentraceae</taxon>
        <taxon>Prorocentrum</taxon>
    </lineage>
</organism>
<name>A0ABN9RQY1_9DINO</name>
<proteinExistence type="predicted"/>
<dbReference type="EMBL" id="CAUYUJ010007414">
    <property type="protein sequence ID" value="CAK0820655.1"/>
    <property type="molecule type" value="Genomic_DNA"/>
</dbReference>
<dbReference type="Proteomes" id="UP001189429">
    <property type="component" value="Unassembled WGS sequence"/>
</dbReference>
<evidence type="ECO:0000313" key="1">
    <source>
        <dbReference type="EMBL" id="CAK0820655.1"/>
    </source>
</evidence>
<evidence type="ECO:0000313" key="2">
    <source>
        <dbReference type="Proteomes" id="UP001189429"/>
    </source>
</evidence>